<keyword evidence="1" id="KW-0472">Membrane</keyword>
<evidence type="ECO:0000313" key="3">
    <source>
        <dbReference type="Proteomes" id="UP000735302"/>
    </source>
</evidence>
<dbReference type="Proteomes" id="UP000735302">
    <property type="component" value="Unassembled WGS sequence"/>
</dbReference>
<dbReference type="EMBL" id="BLXT01000089">
    <property type="protein sequence ID" value="GFN74374.1"/>
    <property type="molecule type" value="Genomic_DNA"/>
</dbReference>
<accession>A0AAV3XU47</accession>
<keyword evidence="3" id="KW-1185">Reference proteome</keyword>
<evidence type="ECO:0000256" key="1">
    <source>
        <dbReference type="SAM" id="Phobius"/>
    </source>
</evidence>
<keyword evidence="1" id="KW-1133">Transmembrane helix</keyword>
<feature type="transmembrane region" description="Helical" evidence="1">
    <location>
        <begin position="30"/>
        <end position="51"/>
    </location>
</feature>
<organism evidence="2 3">
    <name type="scientific">Plakobranchus ocellatus</name>
    <dbReference type="NCBI Taxonomy" id="259542"/>
    <lineage>
        <taxon>Eukaryota</taxon>
        <taxon>Metazoa</taxon>
        <taxon>Spiralia</taxon>
        <taxon>Lophotrochozoa</taxon>
        <taxon>Mollusca</taxon>
        <taxon>Gastropoda</taxon>
        <taxon>Heterobranchia</taxon>
        <taxon>Euthyneura</taxon>
        <taxon>Panpulmonata</taxon>
        <taxon>Sacoglossa</taxon>
        <taxon>Placobranchoidea</taxon>
        <taxon>Plakobranchidae</taxon>
        <taxon>Plakobranchus</taxon>
    </lineage>
</organism>
<comment type="caution">
    <text evidence="2">The sequence shown here is derived from an EMBL/GenBank/DDBJ whole genome shotgun (WGS) entry which is preliminary data.</text>
</comment>
<evidence type="ECO:0000313" key="2">
    <source>
        <dbReference type="EMBL" id="GFN74374.1"/>
    </source>
</evidence>
<keyword evidence="1" id="KW-0812">Transmembrane</keyword>
<name>A0AAV3XU47_9GAST</name>
<dbReference type="AlphaFoldDB" id="A0AAV3XU47"/>
<proteinExistence type="predicted"/>
<sequence>MIRTGEIYRTLDGLSKVSVVLRQSCRLEALIIHVCTFVVQLLALLLALYLLRFPRPTDGDMKSWFGFCVSLQQGNLRLFSFRPSVRAGRQWRARIHDTRVPADLRASSLSLRPQRPRYVITLDSGTKWSMPRDLQNSL</sequence>
<protein>
    <submittedName>
        <fullName evidence="2">Uncharacterized protein</fullName>
    </submittedName>
</protein>
<reference evidence="2 3" key="1">
    <citation type="journal article" date="2021" name="Elife">
        <title>Chloroplast acquisition without the gene transfer in kleptoplastic sea slugs, Plakobranchus ocellatus.</title>
        <authorList>
            <person name="Maeda T."/>
            <person name="Takahashi S."/>
            <person name="Yoshida T."/>
            <person name="Shimamura S."/>
            <person name="Takaki Y."/>
            <person name="Nagai Y."/>
            <person name="Toyoda A."/>
            <person name="Suzuki Y."/>
            <person name="Arimoto A."/>
            <person name="Ishii H."/>
            <person name="Satoh N."/>
            <person name="Nishiyama T."/>
            <person name="Hasebe M."/>
            <person name="Maruyama T."/>
            <person name="Minagawa J."/>
            <person name="Obokata J."/>
            <person name="Shigenobu S."/>
        </authorList>
    </citation>
    <scope>NUCLEOTIDE SEQUENCE [LARGE SCALE GENOMIC DNA]</scope>
</reference>
<gene>
    <name evidence="2" type="ORF">PoB_000088000</name>
</gene>